<comment type="caution">
    <text evidence="2">The sequence shown here is derived from an EMBL/GenBank/DDBJ whole genome shotgun (WGS) entry which is preliminary data.</text>
</comment>
<dbReference type="Proteomes" id="UP001305779">
    <property type="component" value="Unassembled WGS sequence"/>
</dbReference>
<reference evidence="2 3" key="1">
    <citation type="journal article" date="2023" name="G3 (Bethesda)">
        <title>A chromosome-level genome assembly of Zasmidium syzygii isolated from banana leaves.</title>
        <authorList>
            <person name="van Westerhoven A.C."/>
            <person name="Mehrabi R."/>
            <person name="Talebi R."/>
            <person name="Steentjes M.B.F."/>
            <person name="Corcolon B."/>
            <person name="Chong P.A."/>
            <person name="Kema G.H.J."/>
            <person name="Seidl M.F."/>
        </authorList>
    </citation>
    <scope>NUCLEOTIDE SEQUENCE [LARGE SCALE GENOMIC DNA]</scope>
    <source>
        <strain evidence="2 3">P124</strain>
    </source>
</reference>
<dbReference type="InterPro" id="IPR055481">
    <property type="entry name" value="DUF7053"/>
</dbReference>
<organism evidence="2 3">
    <name type="scientific">Zasmidium cellare</name>
    <name type="common">Wine cellar mold</name>
    <name type="synonym">Racodium cellare</name>
    <dbReference type="NCBI Taxonomy" id="395010"/>
    <lineage>
        <taxon>Eukaryota</taxon>
        <taxon>Fungi</taxon>
        <taxon>Dikarya</taxon>
        <taxon>Ascomycota</taxon>
        <taxon>Pezizomycotina</taxon>
        <taxon>Dothideomycetes</taxon>
        <taxon>Dothideomycetidae</taxon>
        <taxon>Mycosphaerellales</taxon>
        <taxon>Mycosphaerellaceae</taxon>
        <taxon>Zasmidium</taxon>
    </lineage>
</organism>
<dbReference type="Pfam" id="PF23155">
    <property type="entry name" value="DUF7053"/>
    <property type="match status" value="1"/>
</dbReference>
<proteinExistence type="predicted"/>
<feature type="domain" description="DUF7053" evidence="1">
    <location>
        <begin position="5"/>
        <end position="145"/>
    </location>
</feature>
<gene>
    <name evidence="2" type="ORF">PRZ48_006663</name>
</gene>
<evidence type="ECO:0000259" key="1">
    <source>
        <dbReference type="Pfam" id="PF23155"/>
    </source>
</evidence>
<dbReference type="PANTHER" id="PTHR38117">
    <property type="entry name" value="NACHT AND WD40 DOMAIN PROTEIN"/>
    <property type="match status" value="1"/>
</dbReference>
<accession>A0ABR0EPZ9</accession>
<dbReference type="EMBL" id="JAXOVC010000004">
    <property type="protein sequence ID" value="KAK4503235.1"/>
    <property type="molecule type" value="Genomic_DNA"/>
</dbReference>
<name>A0ABR0EPZ9_ZASCE</name>
<sequence length="163" mass="17786">MASTTWHNTITTPIPGDVEPTAVVKILHDHSFIITLNNLVTAHSKLRDEGQREIYSITDSIPILPPIWRRSVTYQASFENKDDGVETWVDAPLGLSMHGRFGEEGGWVLGEEVESKASVLLKGFVEKTMVNAHRKMHASVIERAREAKGEGADPGGTASTAPA</sequence>
<evidence type="ECO:0000313" key="2">
    <source>
        <dbReference type="EMBL" id="KAK4503235.1"/>
    </source>
</evidence>
<evidence type="ECO:0000313" key="3">
    <source>
        <dbReference type="Proteomes" id="UP001305779"/>
    </source>
</evidence>
<keyword evidence="3" id="KW-1185">Reference proteome</keyword>
<dbReference type="PANTHER" id="PTHR38117:SF2">
    <property type="entry name" value="NACHT AND WD40 DOMAIN PROTEIN"/>
    <property type="match status" value="1"/>
</dbReference>
<protein>
    <recommendedName>
        <fullName evidence="1">DUF7053 domain-containing protein</fullName>
    </recommendedName>
</protein>